<feature type="region of interest" description="Disordered" evidence="1">
    <location>
        <begin position="403"/>
        <end position="435"/>
    </location>
</feature>
<feature type="compositionally biased region" description="Basic residues" evidence="1">
    <location>
        <begin position="110"/>
        <end position="119"/>
    </location>
</feature>
<reference evidence="2" key="1">
    <citation type="journal article" date="2020" name="Stud. Mycol.">
        <title>101 Dothideomycetes genomes: a test case for predicting lifestyles and emergence of pathogens.</title>
        <authorList>
            <person name="Haridas S."/>
            <person name="Albert R."/>
            <person name="Binder M."/>
            <person name="Bloem J."/>
            <person name="Labutti K."/>
            <person name="Salamov A."/>
            <person name="Andreopoulos B."/>
            <person name="Baker S."/>
            <person name="Barry K."/>
            <person name="Bills G."/>
            <person name="Bluhm B."/>
            <person name="Cannon C."/>
            <person name="Castanera R."/>
            <person name="Culley D."/>
            <person name="Daum C."/>
            <person name="Ezra D."/>
            <person name="Gonzalez J."/>
            <person name="Henrissat B."/>
            <person name="Kuo A."/>
            <person name="Liang C."/>
            <person name="Lipzen A."/>
            <person name="Lutzoni F."/>
            <person name="Magnuson J."/>
            <person name="Mondo S."/>
            <person name="Nolan M."/>
            <person name="Ohm R."/>
            <person name="Pangilinan J."/>
            <person name="Park H.-J."/>
            <person name="Ramirez L."/>
            <person name="Alfaro M."/>
            <person name="Sun H."/>
            <person name="Tritt A."/>
            <person name="Yoshinaga Y."/>
            <person name="Zwiers L.-H."/>
            <person name="Turgeon B."/>
            <person name="Goodwin S."/>
            <person name="Spatafora J."/>
            <person name="Crous P."/>
            <person name="Grigoriev I."/>
        </authorList>
    </citation>
    <scope>NUCLEOTIDE SEQUENCE</scope>
    <source>
        <strain evidence="2">ATCC 16933</strain>
    </source>
</reference>
<accession>A0A6A6NSF0</accession>
<feature type="compositionally biased region" description="Acidic residues" evidence="1">
    <location>
        <begin position="419"/>
        <end position="435"/>
    </location>
</feature>
<dbReference type="Proteomes" id="UP000799766">
    <property type="component" value="Unassembled WGS sequence"/>
</dbReference>
<feature type="compositionally biased region" description="Acidic residues" evidence="1">
    <location>
        <begin position="95"/>
        <end position="105"/>
    </location>
</feature>
<gene>
    <name evidence="2" type="ORF">BDY21DRAFT_352408</name>
</gene>
<dbReference type="OrthoDB" id="2537769at2759"/>
<feature type="region of interest" description="Disordered" evidence="1">
    <location>
        <begin position="1"/>
        <end position="145"/>
    </location>
</feature>
<dbReference type="NCBIfam" id="TIGR02453">
    <property type="entry name" value="TIGR02453 family protein"/>
    <property type="match status" value="1"/>
</dbReference>
<evidence type="ECO:0000256" key="1">
    <source>
        <dbReference type="SAM" id="MobiDB-lite"/>
    </source>
</evidence>
<dbReference type="InterPro" id="IPR012808">
    <property type="entry name" value="CHP02453"/>
</dbReference>
<evidence type="ECO:0000313" key="3">
    <source>
        <dbReference type="Proteomes" id="UP000799766"/>
    </source>
</evidence>
<name>A0A6A6NSF0_9PEZI</name>
<evidence type="ECO:0008006" key="4">
    <source>
        <dbReference type="Google" id="ProtNLM"/>
    </source>
</evidence>
<organism evidence="2 3">
    <name type="scientific">Lineolata rhizophorae</name>
    <dbReference type="NCBI Taxonomy" id="578093"/>
    <lineage>
        <taxon>Eukaryota</taxon>
        <taxon>Fungi</taxon>
        <taxon>Dikarya</taxon>
        <taxon>Ascomycota</taxon>
        <taxon>Pezizomycotina</taxon>
        <taxon>Dothideomycetes</taxon>
        <taxon>Dothideomycetes incertae sedis</taxon>
        <taxon>Lineolatales</taxon>
        <taxon>Lineolataceae</taxon>
        <taxon>Lineolata</taxon>
    </lineage>
</organism>
<dbReference type="PANTHER" id="PTHR36452">
    <property type="entry name" value="CHROMOSOME 12, WHOLE GENOME SHOTGUN SEQUENCE"/>
    <property type="match status" value="1"/>
</dbReference>
<feature type="compositionally biased region" description="Polar residues" evidence="1">
    <location>
        <begin position="25"/>
        <end position="38"/>
    </location>
</feature>
<proteinExistence type="predicted"/>
<keyword evidence="3" id="KW-1185">Reference proteome</keyword>
<dbReference type="Pfam" id="PF09365">
    <property type="entry name" value="DUF2461"/>
    <property type="match status" value="1"/>
</dbReference>
<dbReference type="PANTHER" id="PTHR36452:SF1">
    <property type="entry name" value="DUF2461 DOMAIN-CONTAINING PROTEIN"/>
    <property type="match status" value="1"/>
</dbReference>
<protein>
    <recommendedName>
        <fullName evidence="4">DUF2461 domain-containing protein</fullName>
    </recommendedName>
</protein>
<dbReference type="AlphaFoldDB" id="A0A6A6NSF0"/>
<sequence>MARRSARQSENLALRGRAKRPLSPEAQTQSRKARQTANPGRRSKGAAKSTLQTSGYFEPLPGEAADSASGRSRDGGNTSASASDYDDGDKNPSESDIEELDDSDESTAKPKAKGKKGRRSGTSIKDSGSTKGKELWRPGVKTGLKPGTQLVIKKPKAREAGNTPYRNDTVHPNTLLFLRDLAKNNDREWLKMHDPDYRQALKDFHSFVEALTPKIIEGDETIPELPVKDVVFRIYRDIRFSTDPTPYKTCFSAAWSRTGRKGPYACYYVHIEPQKSFVGGGLWMPDADRLAALRRDIDRKPRKIMRVLTADRMRRAYLDGVGPDEKDVVRAFVGKPTNAETALKTKPKGYDADHENIELLRLRSFTLGSRLGDEELTGPGALDRIMELVVALEPFVTYLNSVVMPDDPDGSSSSSNGSDDGDDEGESAEEDDGEE</sequence>
<dbReference type="EMBL" id="MU001690">
    <property type="protein sequence ID" value="KAF2454671.1"/>
    <property type="molecule type" value="Genomic_DNA"/>
</dbReference>
<evidence type="ECO:0000313" key="2">
    <source>
        <dbReference type="EMBL" id="KAF2454671.1"/>
    </source>
</evidence>